<evidence type="ECO:0000256" key="3">
    <source>
        <dbReference type="SAM" id="MobiDB-lite"/>
    </source>
</evidence>
<dbReference type="GO" id="GO:0000278">
    <property type="term" value="P:mitotic cell cycle"/>
    <property type="evidence" value="ECO:0007669"/>
    <property type="project" value="TreeGrafter"/>
</dbReference>
<dbReference type="Gene3D" id="1.10.10.1420">
    <property type="entry name" value="DNA replication factor Cdt1, C-terminal WH domain"/>
    <property type="match status" value="1"/>
</dbReference>
<reference evidence="5" key="1">
    <citation type="journal article" date="2020" name="Fungal Divers.">
        <title>Resolving the Mortierellaceae phylogeny through synthesis of multi-gene phylogenetics and phylogenomics.</title>
        <authorList>
            <person name="Vandepol N."/>
            <person name="Liber J."/>
            <person name="Desiro A."/>
            <person name="Na H."/>
            <person name="Kennedy M."/>
            <person name="Barry K."/>
            <person name="Grigoriev I.V."/>
            <person name="Miller A.N."/>
            <person name="O'Donnell K."/>
            <person name="Stajich J.E."/>
            <person name="Bonito G."/>
        </authorList>
    </citation>
    <scope>NUCLEOTIDE SEQUENCE</scope>
    <source>
        <strain evidence="5">MES-2147</strain>
    </source>
</reference>
<dbReference type="PANTHER" id="PTHR28637">
    <property type="entry name" value="DNA REPLICATION FACTOR CDT1"/>
    <property type="match status" value="1"/>
</dbReference>
<feature type="region of interest" description="Disordered" evidence="3">
    <location>
        <begin position="437"/>
        <end position="468"/>
    </location>
</feature>
<feature type="compositionally biased region" description="Polar residues" evidence="3">
    <location>
        <begin position="63"/>
        <end position="77"/>
    </location>
</feature>
<dbReference type="InterPro" id="IPR038090">
    <property type="entry name" value="Cdt1_C_WH_dom_sf"/>
</dbReference>
<dbReference type="GO" id="GO:0070182">
    <property type="term" value="F:DNA polymerase binding"/>
    <property type="evidence" value="ECO:0007669"/>
    <property type="project" value="TreeGrafter"/>
</dbReference>
<evidence type="ECO:0000256" key="2">
    <source>
        <dbReference type="ARBA" id="ARBA00023306"/>
    </source>
</evidence>
<dbReference type="SMART" id="SM01075">
    <property type="entry name" value="CDT1"/>
    <property type="match status" value="1"/>
</dbReference>
<dbReference type="GO" id="GO:0030174">
    <property type="term" value="P:regulation of DNA-templated DNA replication initiation"/>
    <property type="evidence" value="ECO:0007669"/>
    <property type="project" value="InterPro"/>
</dbReference>
<dbReference type="Pfam" id="PF08839">
    <property type="entry name" value="CDT1"/>
    <property type="match status" value="1"/>
</dbReference>
<dbReference type="InterPro" id="IPR036390">
    <property type="entry name" value="WH_DNA-bd_sf"/>
</dbReference>
<dbReference type="SUPFAM" id="SSF46785">
    <property type="entry name" value="Winged helix' DNA-binding domain"/>
    <property type="match status" value="1"/>
</dbReference>
<keyword evidence="6" id="KW-1185">Reference proteome</keyword>
<feature type="compositionally biased region" description="Basic and acidic residues" evidence="3">
    <location>
        <begin position="438"/>
        <end position="451"/>
    </location>
</feature>
<evidence type="ECO:0000313" key="6">
    <source>
        <dbReference type="Proteomes" id="UP000749646"/>
    </source>
</evidence>
<dbReference type="PANTHER" id="PTHR28637:SF1">
    <property type="entry name" value="DNA REPLICATION FACTOR CDT1"/>
    <property type="match status" value="1"/>
</dbReference>
<feature type="compositionally biased region" description="Low complexity" evidence="3">
    <location>
        <begin position="137"/>
        <end position="151"/>
    </location>
</feature>
<gene>
    <name evidence="5" type="ORF">BGZ65_011470</name>
</gene>
<dbReference type="GO" id="GO:0005634">
    <property type="term" value="C:nucleus"/>
    <property type="evidence" value="ECO:0007669"/>
    <property type="project" value="TreeGrafter"/>
</dbReference>
<evidence type="ECO:0000259" key="4">
    <source>
        <dbReference type="SMART" id="SM01075"/>
    </source>
</evidence>
<proteinExistence type="inferred from homology"/>
<feature type="compositionally biased region" description="Polar residues" evidence="3">
    <location>
        <begin position="1"/>
        <end position="16"/>
    </location>
</feature>
<keyword evidence="2" id="KW-0131">Cell cycle</keyword>
<dbReference type="AlphaFoldDB" id="A0A9P6M1I5"/>
<organism evidence="5 6">
    <name type="scientific">Modicella reniformis</name>
    <dbReference type="NCBI Taxonomy" id="1440133"/>
    <lineage>
        <taxon>Eukaryota</taxon>
        <taxon>Fungi</taxon>
        <taxon>Fungi incertae sedis</taxon>
        <taxon>Mucoromycota</taxon>
        <taxon>Mortierellomycotina</taxon>
        <taxon>Mortierellomycetes</taxon>
        <taxon>Mortierellales</taxon>
        <taxon>Mortierellaceae</taxon>
        <taxon>Modicella</taxon>
    </lineage>
</organism>
<dbReference type="GO" id="GO:0000076">
    <property type="term" value="P:DNA replication checkpoint signaling"/>
    <property type="evidence" value="ECO:0007669"/>
    <property type="project" value="TreeGrafter"/>
</dbReference>
<feature type="region of interest" description="Disordered" evidence="3">
    <location>
        <begin position="1"/>
        <end position="152"/>
    </location>
</feature>
<protein>
    <recommendedName>
        <fullName evidence="4">CDT1 Geminin-binding domain-containing protein</fullName>
    </recommendedName>
</protein>
<dbReference type="Pfam" id="PF16679">
    <property type="entry name" value="CDT1_C"/>
    <property type="match status" value="1"/>
</dbReference>
<accession>A0A9P6M1I5</accession>
<evidence type="ECO:0000256" key="1">
    <source>
        <dbReference type="ARBA" id="ARBA00008356"/>
    </source>
</evidence>
<dbReference type="InterPro" id="IPR032054">
    <property type="entry name" value="Cdt1_C"/>
</dbReference>
<dbReference type="GO" id="GO:0003677">
    <property type="term" value="F:DNA binding"/>
    <property type="evidence" value="ECO:0007669"/>
    <property type="project" value="InterPro"/>
</dbReference>
<dbReference type="InterPro" id="IPR014939">
    <property type="entry name" value="CDT1_Gemini-bd-like"/>
</dbReference>
<dbReference type="GO" id="GO:0071163">
    <property type="term" value="P:DNA replication preinitiation complex assembly"/>
    <property type="evidence" value="ECO:0007669"/>
    <property type="project" value="InterPro"/>
</dbReference>
<feature type="domain" description="CDT1 Geminin-binding" evidence="4">
    <location>
        <begin position="266"/>
        <end position="420"/>
    </location>
</feature>
<dbReference type="EMBL" id="JAAAHW010006435">
    <property type="protein sequence ID" value="KAF9960954.1"/>
    <property type="molecule type" value="Genomic_DNA"/>
</dbReference>
<evidence type="ECO:0000313" key="5">
    <source>
        <dbReference type="EMBL" id="KAF9960954.1"/>
    </source>
</evidence>
<name>A0A9P6M1I5_9FUNG</name>
<dbReference type="Proteomes" id="UP000749646">
    <property type="component" value="Unassembled WGS sequence"/>
</dbReference>
<comment type="similarity">
    <text evidence="1">Belongs to the Cdt1 family.</text>
</comment>
<sequence>MAAGNQTRLSFVQQKAGSRRILESKRAKAVSTTDTDANGKAAVESVASLPSPEKQSQKKAKAVSTTTDTDANSQTVLESVASLPSPEKQPQKKAKAVSTTNTDANGQVAVEGFASLPSPQTRLQKKSKAVPTTNTDANSEAAVESVASLSSPQTRLQKKSKAVSTTDTDASREVAVESVASLSFSQEQLQEKPDTQTQTMDDDDIHPLARTVVKVAPRTYPRKVHEEATNDSKHKVQSRTPISTLSPVIIPKTIVQEPVNDTPLPLPSHLSMLFANFKALESVLLFTKRQGQLTFYHKVKKHVELQSSRNFEIKHLAQFKTLLPEGYKFTAAPCLFEGVKTRSILIEMLELKDDYEGKFIPQADRRRKLFVERLYDHIKKHHQTFLTSTTPPRTDTYPHEWHPDFDLESVPQIEEAEVPLLKPAVIDASNLDLRSLGSRRESLRRSSKEEPSSTTSSADVKKSATATQVAKVVPESPAVKALSSLEQLKERIRQKQLERKESGRGLATPEERRQALASSRLPSVFDLIRFKRVDVVSLKTLTEQVVKSSRLPISDVEGKECLEMLAEALPEWCNVFSLNDGSRYFKVLKDDGQGGKIKHDEKALRARLVAKSIGKLA</sequence>
<comment type="caution">
    <text evidence="5">The sequence shown here is derived from an EMBL/GenBank/DDBJ whole genome shotgun (WGS) entry which is preliminary data.</text>
</comment>
<dbReference type="InterPro" id="IPR045173">
    <property type="entry name" value="Cdt1"/>
</dbReference>
<dbReference type="OrthoDB" id="341730at2759"/>